<dbReference type="Pfam" id="PF03459">
    <property type="entry name" value="TOBE"/>
    <property type="match status" value="1"/>
</dbReference>
<protein>
    <submittedName>
        <fullName evidence="4">Molybdenum-pterin binding domain-containing protein</fullName>
    </submittedName>
</protein>
<dbReference type="STRING" id="1344003.SAMN05445060_0011"/>
<keyword evidence="5" id="KW-1185">Reference proteome</keyword>
<keyword evidence="1 2" id="KW-0500">Molybdenum</keyword>
<evidence type="ECO:0000259" key="3">
    <source>
        <dbReference type="PROSITE" id="PS51866"/>
    </source>
</evidence>
<dbReference type="GO" id="GO:0015689">
    <property type="term" value="P:molybdate ion transport"/>
    <property type="evidence" value="ECO:0007669"/>
    <property type="project" value="InterPro"/>
</dbReference>
<evidence type="ECO:0000256" key="2">
    <source>
        <dbReference type="PROSITE-ProRule" id="PRU01213"/>
    </source>
</evidence>
<dbReference type="InterPro" id="IPR008995">
    <property type="entry name" value="Mo/tungstate-bd_C_term_dom"/>
</dbReference>
<evidence type="ECO:0000313" key="5">
    <source>
        <dbReference type="Proteomes" id="UP000186218"/>
    </source>
</evidence>
<dbReference type="PROSITE" id="PS51866">
    <property type="entry name" value="MOP"/>
    <property type="match status" value="1"/>
</dbReference>
<reference evidence="4 5" key="1">
    <citation type="submission" date="2017-01" db="EMBL/GenBank/DDBJ databases">
        <authorList>
            <person name="Mah S.A."/>
            <person name="Swanson W.J."/>
            <person name="Moy G.W."/>
            <person name="Vacquier V.D."/>
        </authorList>
    </citation>
    <scope>NUCLEOTIDE SEQUENCE [LARGE SCALE GENOMIC DNA]</scope>
    <source>
        <strain evidence="4 5">CPCC 203464</strain>
    </source>
</reference>
<name>A0A1N7CAZ0_9NOCA</name>
<dbReference type="InterPro" id="IPR004606">
    <property type="entry name" value="Mop_domain"/>
</dbReference>
<evidence type="ECO:0000313" key="4">
    <source>
        <dbReference type="EMBL" id="SIR60750.1"/>
    </source>
</evidence>
<accession>A0A1N7CAZ0</accession>
<proteinExistence type="predicted"/>
<evidence type="ECO:0000256" key="1">
    <source>
        <dbReference type="ARBA" id="ARBA00022505"/>
    </source>
</evidence>
<sequence length="169" mass="18067">MKLIGRIAPTLSDHRWSTADAQLRLIFAVVSDNAEPTLLRVKRVAELVGVSDDTVRRWIAAGQVPTEVDAAGRTVLAGADVVELVRARAKAPLDDEIGVERSARNNFVGLVVEVRSDPVMSQVVLQCGAHEVTSLMSTDAVRELGLVPGMVATAVVKATTVMVETKRDG</sequence>
<dbReference type="AlphaFoldDB" id="A0A1N7CAZ0"/>
<dbReference type="Gene3D" id="1.10.1660.10">
    <property type="match status" value="1"/>
</dbReference>
<dbReference type="SUPFAM" id="SSF50331">
    <property type="entry name" value="MOP-like"/>
    <property type="match status" value="1"/>
</dbReference>
<dbReference type="Proteomes" id="UP000186218">
    <property type="component" value="Unassembled WGS sequence"/>
</dbReference>
<dbReference type="InterPro" id="IPR005116">
    <property type="entry name" value="Transp-assoc_OB_typ1"/>
</dbReference>
<gene>
    <name evidence="4" type="ORF">SAMN05445060_0011</name>
</gene>
<organism evidence="4 5">
    <name type="scientific">Williamsia sterculiae</name>
    <dbReference type="NCBI Taxonomy" id="1344003"/>
    <lineage>
        <taxon>Bacteria</taxon>
        <taxon>Bacillati</taxon>
        <taxon>Actinomycetota</taxon>
        <taxon>Actinomycetes</taxon>
        <taxon>Mycobacteriales</taxon>
        <taxon>Nocardiaceae</taxon>
        <taxon>Williamsia</taxon>
    </lineage>
</organism>
<feature type="domain" description="Mop" evidence="3">
    <location>
        <begin position="100"/>
        <end position="165"/>
    </location>
</feature>
<dbReference type="EMBL" id="FTNT01000001">
    <property type="protein sequence ID" value="SIR60750.1"/>
    <property type="molecule type" value="Genomic_DNA"/>
</dbReference>
<dbReference type="Gene3D" id="2.40.50.100">
    <property type="match status" value="1"/>
</dbReference>